<dbReference type="InterPro" id="IPR017034">
    <property type="entry name" value="Abi_system_AbiD/AbiF"/>
</dbReference>
<organism evidence="1 2">
    <name type="scientific">Endozoicomonas euniceicola</name>
    <dbReference type="NCBI Taxonomy" id="1234143"/>
    <lineage>
        <taxon>Bacteria</taxon>
        <taxon>Pseudomonadati</taxon>
        <taxon>Pseudomonadota</taxon>
        <taxon>Gammaproteobacteria</taxon>
        <taxon>Oceanospirillales</taxon>
        <taxon>Endozoicomonadaceae</taxon>
        <taxon>Endozoicomonas</taxon>
    </lineage>
</organism>
<name>A0ABY6H0M8_9GAMM</name>
<protein>
    <submittedName>
        <fullName evidence="1">Abi family protein</fullName>
    </submittedName>
</protein>
<proteinExistence type="predicted"/>
<dbReference type="EMBL" id="CP103300">
    <property type="protein sequence ID" value="UYM18603.1"/>
    <property type="molecule type" value="Genomic_DNA"/>
</dbReference>
<dbReference type="InterPro" id="IPR011664">
    <property type="entry name" value="Abi_system_AbiD/AbiF-like"/>
</dbReference>
<sequence length="319" mass="37794">MVYERPWKTFQQQLDLLISRNLEVTDEDAALNHLQRIGYYRLSAYLYPFRVFRIQPNPDTGSIETVKQDQFVNNTHFSDAVNLYIFDKKLRQLMLDALERIEVALRVDIAYLLGERDTFAYKHIDQFHPTFAYRGEKHANWLKKYETLLRRSKEDFVKHYRRNHGPDLPIWVAVEVWDFGAMSQLFSMMKVPDQRVISEKYGLSDFKVFSSWLRSLNYLRNLCAHHSRVWNRNVIDQPKLPRQGEVGWCDKYLGKNDLISKPFLLINIVAHLMSIICPATKWHDRLIKQLGEFPKIQSDRKVSISDMGIQDGWKELLGR</sequence>
<keyword evidence="2" id="KW-1185">Reference proteome</keyword>
<gene>
    <name evidence="1" type="ORF">NX720_12110</name>
</gene>
<dbReference type="RefSeq" id="WP_262601360.1">
    <property type="nucleotide sequence ID" value="NZ_CP103300.1"/>
</dbReference>
<dbReference type="Pfam" id="PF07751">
    <property type="entry name" value="Abi_2"/>
    <property type="match status" value="1"/>
</dbReference>
<dbReference type="PIRSF" id="PIRSF034934">
    <property type="entry name" value="AbiF_AbiD"/>
    <property type="match status" value="1"/>
</dbReference>
<evidence type="ECO:0000313" key="2">
    <source>
        <dbReference type="Proteomes" id="UP001163255"/>
    </source>
</evidence>
<dbReference type="Proteomes" id="UP001163255">
    <property type="component" value="Chromosome"/>
</dbReference>
<evidence type="ECO:0000313" key="1">
    <source>
        <dbReference type="EMBL" id="UYM18603.1"/>
    </source>
</evidence>
<reference evidence="1" key="1">
    <citation type="submission" date="2022-10" db="EMBL/GenBank/DDBJ databases">
        <title>Completed Genome Sequence of two octocoral isolated bacterium, Endozoicomonas euniceicola EF212T and Endozoicomonas gorgoniicola PS125T.</title>
        <authorList>
            <person name="Chiou Y.-J."/>
            <person name="Chen Y.-H."/>
        </authorList>
    </citation>
    <scope>NUCLEOTIDE SEQUENCE</scope>
    <source>
        <strain evidence="1">EF212</strain>
    </source>
</reference>
<accession>A0ABY6H0M8</accession>